<dbReference type="AlphaFoldDB" id="A0A2H3BTZ5"/>
<dbReference type="EMBL" id="KZ293429">
    <property type="protein sequence ID" value="PBK69508.1"/>
    <property type="molecule type" value="Genomic_DNA"/>
</dbReference>
<keyword evidence="2" id="KW-1185">Reference proteome</keyword>
<name>A0A2H3BTZ5_9AGAR</name>
<reference evidence="2" key="1">
    <citation type="journal article" date="2017" name="Nat. Ecol. Evol.">
        <title>Genome expansion and lineage-specific genetic innovations in the forest pathogenic fungi Armillaria.</title>
        <authorList>
            <person name="Sipos G."/>
            <person name="Prasanna A.N."/>
            <person name="Walter M.C."/>
            <person name="O'Connor E."/>
            <person name="Balint B."/>
            <person name="Krizsan K."/>
            <person name="Kiss B."/>
            <person name="Hess J."/>
            <person name="Varga T."/>
            <person name="Slot J."/>
            <person name="Riley R."/>
            <person name="Boka B."/>
            <person name="Rigling D."/>
            <person name="Barry K."/>
            <person name="Lee J."/>
            <person name="Mihaltcheva S."/>
            <person name="LaButti K."/>
            <person name="Lipzen A."/>
            <person name="Waldron R."/>
            <person name="Moloney N.M."/>
            <person name="Sperisen C."/>
            <person name="Kredics L."/>
            <person name="Vagvoelgyi C."/>
            <person name="Patrignani A."/>
            <person name="Fitzpatrick D."/>
            <person name="Nagy I."/>
            <person name="Doyle S."/>
            <person name="Anderson J.B."/>
            <person name="Grigoriev I.V."/>
            <person name="Gueldener U."/>
            <person name="Muensterkoetter M."/>
            <person name="Nagy L.G."/>
        </authorList>
    </citation>
    <scope>NUCLEOTIDE SEQUENCE [LARGE SCALE GENOMIC DNA]</scope>
    <source>
        <strain evidence="2">28-4</strain>
    </source>
</reference>
<dbReference type="Proteomes" id="UP000218334">
    <property type="component" value="Unassembled WGS sequence"/>
</dbReference>
<accession>A0A2H3BTZ5</accession>
<sequence length="88" mass="10133">MTRMVYLARWCRVKQSSLASRRHALFFSLVLHSGPRPFDSCVMLEDYPTVLTEKLEIKTGILGLREPTLKRRTMASRCGSCVFVRLLT</sequence>
<evidence type="ECO:0000313" key="2">
    <source>
        <dbReference type="Proteomes" id="UP000218334"/>
    </source>
</evidence>
<proteinExistence type="predicted"/>
<evidence type="ECO:0000313" key="1">
    <source>
        <dbReference type="EMBL" id="PBK69508.1"/>
    </source>
</evidence>
<organism evidence="1 2">
    <name type="scientific">Armillaria solidipes</name>
    <dbReference type="NCBI Taxonomy" id="1076256"/>
    <lineage>
        <taxon>Eukaryota</taxon>
        <taxon>Fungi</taxon>
        <taxon>Dikarya</taxon>
        <taxon>Basidiomycota</taxon>
        <taxon>Agaricomycotina</taxon>
        <taxon>Agaricomycetes</taxon>
        <taxon>Agaricomycetidae</taxon>
        <taxon>Agaricales</taxon>
        <taxon>Marasmiineae</taxon>
        <taxon>Physalacriaceae</taxon>
        <taxon>Armillaria</taxon>
    </lineage>
</organism>
<protein>
    <submittedName>
        <fullName evidence="1">Uncharacterized protein</fullName>
    </submittedName>
</protein>
<gene>
    <name evidence="1" type="ORF">ARMSODRAFT_1084813</name>
</gene>